<dbReference type="AlphaFoldDB" id="A0A9D1HLD1"/>
<accession>A0A9D1HLD1</accession>
<sequence>MNKEYYKAYSHQLGREMEVNIYGHAGKPCLVFPAQNGRFFDFENFGMVDACASFFEEGKLQLFCVDSIDGETWSNEAGDPRWRIERHEAWYRYICEELVPYIYAKNASGNGGQYASGLLTTGCSMGATHAANFFFRRPDIFDAVIALSGYYSADMFFHGYMDDLVYQNSPIDFINGMSYDHPYVEQYRHHSIIICTGQGAWEDDMIRSTSRLKELLDYKDVPAWIDFWGYDVNHDWPWWRVQFPYFLGHLL</sequence>
<gene>
    <name evidence="1" type="ORF">IAD15_01830</name>
</gene>
<reference evidence="1" key="2">
    <citation type="journal article" date="2021" name="PeerJ">
        <title>Extensive microbial diversity within the chicken gut microbiome revealed by metagenomics and culture.</title>
        <authorList>
            <person name="Gilroy R."/>
            <person name="Ravi A."/>
            <person name="Getino M."/>
            <person name="Pursley I."/>
            <person name="Horton D.L."/>
            <person name="Alikhan N.F."/>
            <person name="Baker D."/>
            <person name="Gharbi K."/>
            <person name="Hall N."/>
            <person name="Watson M."/>
            <person name="Adriaenssens E.M."/>
            <person name="Foster-Nyarko E."/>
            <person name="Jarju S."/>
            <person name="Secka A."/>
            <person name="Antonio M."/>
            <person name="Oren A."/>
            <person name="Chaudhuri R.R."/>
            <person name="La Ragione R."/>
            <person name="Hildebrand F."/>
            <person name="Pallen M.J."/>
        </authorList>
    </citation>
    <scope>NUCLEOTIDE SEQUENCE</scope>
    <source>
        <strain evidence="1">CHK195-11698</strain>
    </source>
</reference>
<dbReference type="SUPFAM" id="SSF53474">
    <property type="entry name" value="alpha/beta-Hydrolases"/>
    <property type="match status" value="1"/>
</dbReference>
<evidence type="ECO:0000313" key="1">
    <source>
        <dbReference type="EMBL" id="HIU12797.1"/>
    </source>
</evidence>
<proteinExistence type="predicted"/>
<reference evidence="1" key="1">
    <citation type="submission" date="2020-10" db="EMBL/GenBank/DDBJ databases">
        <authorList>
            <person name="Gilroy R."/>
        </authorList>
    </citation>
    <scope>NUCLEOTIDE SEQUENCE</scope>
    <source>
        <strain evidence="1">CHK195-11698</strain>
    </source>
</reference>
<dbReference type="EMBL" id="DVMJ01000012">
    <property type="protein sequence ID" value="HIU12797.1"/>
    <property type="molecule type" value="Genomic_DNA"/>
</dbReference>
<evidence type="ECO:0000313" key="2">
    <source>
        <dbReference type="Proteomes" id="UP000824175"/>
    </source>
</evidence>
<protein>
    <submittedName>
        <fullName evidence="1">Esterase family protein</fullName>
    </submittedName>
</protein>
<dbReference type="InterPro" id="IPR029058">
    <property type="entry name" value="AB_hydrolase_fold"/>
</dbReference>
<comment type="caution">
    <text evidence="1">The sequence shown here is derived from an EMBL/GenBank/DDBJ whole genome shotgun (WGS) entry which is preliminary data.</text>
</comment>
<organism evidence="1 2">
    <name type="scientific">Candidatus Fimiplasma intestinipullorum</name>
    <dbReference type="NCBI Taxonomy" id="2840825"/>
    <lineage>
        <taxon>Bacteria</taxon>
        <taxon>Bacillati</taxon>
        <taxon>Bacillota</taxon>
        <taxon>Clostridia</taxon>
        <taxon>Eubacteriales</taxon>
        <taxon>Candidatus Fimiplasma</taxon>
    </lineage>
</organism>
<name>A0A9D1HLD1_9FIRM</name>
<dbReference type="Gene3D" id="3.40.50.1820">
    <property type="entry name" value="alpha/beta hydrolase"/>
    <property type="match status" value="1"/>
</dbReference>
<dbReference type="Pfam" id="PF00756">
    <property type="entry name" value="Esterase"/>
    <property type="match status" value="1"/>
</dbReference>
<dbReference type="InterPro" id="IPR000801">
    <property type="entry name" value="Esterase-like"/>
</dbReference>
<dbReference type="Proteomes" id="UP000824175">
    <property type="component" value="Unassembled WGS sequence"/>
</dbReference>